<keyword evidence="5 15" id="KW-0507">mRNA processing</keyword>
<evidence type="ECO:0000256" key="7">
    <source>
        <dbReference type="ARBA" id="ARBA00022691"/>
    </source>
</evidence>
<evidence type="ECO:0000256" key="14">
    <source>
        <dbReference type="ARBA" id="ARBA00049739"/>
    </source>
</evidence>
<evidence type="ECO:0000256" key="4">
    <source>
        <dbReference type="ARBA" id="ARBA00022603"/>
    </source>
</evidence>
<dbReference type="GO" id="GO:0003723">
    <property type="term" value="F:RNA binding"/>
    <property type="evidence" value="ECO:0007669"/>
    <property type="project" value="UniProtKB-KW"/>
</dbReference>
<feature type="compositionally biased region" description="Basic and acidic residues" evidence="17">
    <location>
        <begin position="37"/>
        <end position="59"/>
    </location>
</feature>
<dbReference type="Proteomes" id="UP000799440">
    <property type="component" value="Unassembled WGS sequence"/>
</dbReference>
<dbReference type="EMBL" id="MU006586">
    <property type="protein sequence ID" value="KAF2744770.1"/>
    <property type="molecule type" value="Genomic_DNA"/>
</dbReference>
<keyword evidence="9 15" id="KW-0506">mRNA capping</keyword>
<keyword evidence="7 15" id="KW-0949">S-adenosyl-L-methionine</keyword>
<feature type="compositionally biased region" description="Basic residues" evidence="17">
    <location>
        <begin position="9"/>
        <end position="29"/>
    </location>
</feature>
<feature type="site" description="mRNA cap binding" evidence="16">
    <location>
        <position position="454"/>
    </location>
</feature>
<feature type="compositionally biased region" description="Basic and acidic residues" evidence="17">
    <location>
        <begin position="307"/>
        <end position="334"/>
    </location>
</feature>
<keyword evidence="6 15" id="KW-0808">Transferase</keyword>
<keyword evidence="10 15" id="KW-0539">Nucleus</keyword>
<feature type="region of interest" description="Disordered" evidence="17">
    <location>
        <begin position="1"/>
        <end position="69"/>
    </location>
</feature>
<evidence type="ECO:0000256" key="12">
    <source>
        <dbReference type="ARBA" id="ARBA00033387"/>
    </source>
</evidence>
<reference evidence="19" key="1">
    <citation type="journal article" date="2020" name="Stud. Mycol.">
        <title>101 Dothideomycetes genomes: a test case for predicting lifestyles and emergence of pathogens.</title>
        <authorList>
            <person name="Haridas S."/>
            <person name="Albert R."/>
            <person name="Binder M."/>
            <person name="Bloem J."/>
            <person name="Labutti K."/>
            <person name="Salamov A."/>
            <person name="Andreopoulos B."/>
            <person name="Baker S."/>
            <person name="Barry K."/>
            <person name="Bills G."/>
            <person name="Bluhm B."/>
            <person name="Cannon C."/>
            <person name="Castanera R."/>
            <person name="Culley D."/>
            <person name="Daum C."/>
            <person name="Ezra D."/>
            <person name="Gonzalez J."/>
            <person name="Henrissat B."/>
            <person name="Kuo A."/>
            <person name="Liang C."/>
            <person name="Lipzen A."/>
            <person name="Lutzoni F."/>
            <person name="Magnuson J."/>
            <person name="Mondo S."/>
            <person name="Nolan M."/>
            <person name="Ohm R."/>
            <person name="Pangilinan J."/>
            <person name="Park H.-J."/>
            <person name="Ramirez L."/>
            <person name="Alfaro M."/>
            <person name="Sun H."/>
            <person name="Tritt A."/>
            <person name="Yoshinaga Y."/>
            <person name="Zwiers L.-H."/>
            <person name="Turgeon B."/>
            <person name="Goodwin S."/>
            <person name="Spatafora J."/>
            <person name="Crous P."/>
            <person name="Grigoriev I."/>
        </authorList>
    </citation>
    <scope>NUCLEOTIDE SEQUENCE</scope>
    <source>
        <strain evidence="19">CBS 119925</strain>
    </source>
</reference>
<feature type="site" description="mRNA cap binding" evidence="16">
    <location>
        <position position="158"/>
    </location>
</feature>
<feature type="compositionally biased region" description="Acidic residues" evidence="17">
    <location>
        <begin position="288"/>
        <end position="306"/>
    </location>
</feature>
<feature type="site" description="mRNA cap binding" evidence="16">
    <location>
        <position position="386"/>
    </location>
</feature>
<comment type="similarity">
    <text evidence="15">Belongs to the class I-like SAM-binding methyltransferase superfamily. mRNA cap 0 methyltransferase family.</text>
</comment>
<dbReference type="InterPro" id="IPR004971">
    <property type="entry name" value="mRNA_G-N7_MeTrfase_dom"/>
</dbReference>
<accession>A0A6A6V5I1</accession>
<feature type="site" description="mRNA cap binding" evidence="16">
    <location>
        <position position="126"/>
    </location>
</feature>
<dbReference type="PANTHER" id="PTHR12189">
    <property type="entry name" value="MRNA GUANINE-7- METHYLTRANSFERASE"/>
    <property type="match status" value="1"/>
</dbReference>
<dbReference type="InterPro" id="IPR039753">
    <property type="entry name" value="RG7MT1"/>
</dbReference>
<evidence type="ECO:0000256" key="17">
    <source>
        <dbReference type="SAM" id="MobiDB-lite"/>
    </source>
</evidence>
<gene>
    <name evidence="19" type="ORF">M011DRAFT_470083</name>
</gene>
<evidence type="ECO:0000259" key="18">
    <source>
        <dbReference type="PROSITE" id="PS51562"/>
    </source>
</evidence>
<dbReference type="OrthoDB" id="10248867at2759"/>
<evidence type="ECO:0000256" key="2">
    <source>
        <dbReference type="ARBA" id="ARBA00004123"/>
    </source>
</evidence>
<feature type="domain" description="MRNA cap 0 methyltransferase" evidence="18">
    <location>
        <begin position="90"/>
        <end position="462"/>
    </location>
</feature>
<evidence type="ECO:0000256" key="6">
    <source>
        <dbReference type="ARBA" id="ARBA00022679"/>
    </source>
</evidence>
<evidence type="ECO:0000256" key="16">
    <source>
        <dbReference type="PIRSR" id="PIRSR028762-2"/>
    </source>
</evidence>
<evidence type="ECO:0000256" key="10">
    <source>
        <dbReference type="ARBA" id="ARBA00023242"/>
    </source>
</evidence>
<dbReference type="InterPro" id="IPR029063">
    <property type="entry name" value="SAM-dependent_MTases_sf"/>
</dbReference>
<evidence type="ECO:0000256" key="13">
    <source>
        <dbReference type="ARBA" id="ARBA00044712"/>
    </source>
</evidence>
<organism evidence="19 20">
    <name type="scientific">Sporormia fimetaria CBS 119925</name>
    <dbReference type="NCBI Taxonomy" id="1340428"/>
    <lineage>
        <taxon>Eukaryota</taxon>
        <taxon>Fungi</taxon>
        <taxon>Dikarya</taxon>
        <taxon>Ascomycota</taxon>
        <taxon>Pezizomycotina</taxon>
        <taxon>Dothideomycetes</taxon>
        <taxon>Pleosporomycetidae</taxon>
        <taxon>Pleosporales</taxon>
        <taxon>Sporormiaceae</taxon>
        <taxon>Sporormia</taxon>
    </lineage>
</organism>
<sequence length="462" mass="52678">MVDTAQGTKRARSRSLSRSRSPPRQRKRPGAAARMTVAEREAIRKRQQEKEQEAQKKAQQEAASRGVHDVVRQHYNMVPERGREWRQTDSKIKGLRSFNNWVKSSTIQKFIGEERNLKVLDIGCGKGGDLQKWQSSRKVELYVGADPADVSVNQARDRYEQMRRRTRRGQFLFHAEFYTKDCFGEWLGDIPIIKEVGIDRGVGPDNAASQRWGGGGFDIVTMMFCMHYAFESEEKARGMLRNVSGALKKGGRFIGCIPNSDVLSAKVVEHHKAHGTSLPTPSNANGAADEDDDRPTFASDDEDEWDPEKTLDSPKPKPDDAANGEKAEASKDAPEEGEAEDEGFEWGNSIYRVKFPGKTPPDGVFRPPFGWKYFYFLEEAVEEVPEYVVPWEAFRALAEDYNLELQYRKPFREVWDEQKDDPELGPLSERMGVRDRATGQLKTTEEELEAADFYHTFCFYKV</sequence>
<evidence type="ECO:0000313" key="20">
    <source>
        <dbReference type="Proteomes" id="UP000799440"/>
    </source>
</evidence>
<keyword evidence="4 15" id="KW-0489">Methyltransferase</keyword>
<dbReference type="InterPro" id="IPR016899">
    <property type="entry name" value="mRNA_G-N7_MeTrfase_euk"/>
</dbReference>
<protein>
    <recommendedName>
        <fullName evidence="14 15">mRNA cap guanine-N(7) methyltransferase</fullName>
        <ecNumber evidence="3 15">2.1.1.56</ecNumber>
    </recommendedName>
    <alternativeName>
        <fullName evidence="11 15">mRNA (guanine-N(7))-methyltransferase</fullName>
    </alternativeName>
    <alternativeName>
        <fullName evidence="12 15">mRNA cap methyltransferase</fullName>
    </alternativeName>
</protein>
<dbReference type="PANTHER" id="PTHR12189:SF2">
    <property type="entry name" value="MRNA CAP GUANINE-N7 METHYLTRANSFERASE"/>
    <property type="match status" value="1"/>
</dbReference>
<dbReference type="PIRSF" id="PIRSF028762">
    <property type="entry name" value="ABD1"/>
    <property type="match status" value="1"/>
</dbReference>
<comment type="function">
    <text evidence="1">Responsible for methylating the 5'-cap structure of mRNAs.</text>
</comment>
<evidence type="ECO:0000313" key="19">
    <source>
        <dbReference type="EMBL" id="KAF2744770.1"/>
    </source>
</evidence>
<dbReference type="SUPFAM" id="SSF53335">
    <property type="entry name" value="S-adenosyl-L-methionine-dependent methyltransferases"/>
    <property type="match status" value="1"/>
</dbReference>
<comment type="subcellular location">
    <subcellularLocation>
        <location evidence="2 15">Nucleus</location>
    </subcellularLocation>
</comment>
<name>A0A6A6V5I1_9PLEO</name>
<evidence type="ECO:0000256" key="9">
    <source>
        <dbReference type="ARBA" id="ARBA00023042"/>
    </source>
</evidence>
<evidence type="ECO:0000256" key="15">
    <source>
        <dbReference type="PIRNR" id="PIRNR028762"/>
    </source>
</evidence>
<evidence type="ECO:0000256" key="3">
    <source>
        <dbReference type="ARBA" id="ARBA00011926"/>
    </source>
</evidence>
<dbReference type="GO" id="GO:0004482">
    <property type="term" value="F:mRNA 5'-cap (guanine-N7-)-methyltransferase activity"/>
    <property type="evidence" value="ECO:0007669"/>
    <property type="project" value="UniProtKB-EC"/>
</dbReference>
<evidence type="ECO:0000256" key="1">
    <source>
        <dbReference type="ARBA" id="ARBA00003378"/>
    </source>
</evidence>
<feature type="site" description="mRNA cap binding" evidence="16">
    <location>
        <position position="132"/>
    </location>
</feature>
<dbReference type="Gene3D" id="3.40.50.150">
    <property type="entry name" value="Vaccinia Virus protein VP39"/>
    <property type="match status" value="1"/>
</dbReference>
<dbReference type="Pfam" id="PF03291">
    <property type="entry name" value="mRNA_G-N7_MeTrfase"/>
    <property type="match status" value="2"/>
</dbReference>
<feature type="region of interest" description="Disordered" evidence="17">
    <location>
        <begin position="273"/>
        <end position="343"/>
    </location>
</feature>
<dbReference type="EC" id="2.1.1.56" evidence="3 15"/>
<dbReference type="AlphaFoldDB" id="A0A6A6V5I1"/>
<dbReference type="PROSITE" id="PS51562">
    <property type="entry name" value="RNA_CAP0_MT"/>
    <property type="match status" value="1"/>
</dbReference>
<proteinExistence type="inferred from homology"/>
<evidence type="ECO:0000256" key="8">
    <source>
        <dbReference type="ARBA" id="ARBA00022884"/>
    </source>
</evidence>
<keyword evidence="8 15" id="KW-0694">RNA-binding</keyword>
<feature type="site" description="mRNA cap binding" evidence="16">
    <location>
        <position position="227"/>
    </location>
</feature>
<dbReference type="GO" id="GO:0005634">
    <property type="term" value="C:nucleus"/>
    <property type="evidence" value="ECO:0007669"/>
    <property type="project" value="UniProtKB-SubCell"/>
</dbReference>
<evidence type="ECO:0000256" key="11">
    <source>
        <dbReference type="ARBA" id="ARBA00032772"/>
    </source>
</evidence>
<evidence type="ECO:0000256" key="5">
    <source>
        <dbReference type="ARBA" id="ARBA00022664"/>
    </source>
</evidence>
<feature type="binding site" evidence="16">
    <location>
        <begin position="99"/>
        <end position="100"/>
    </location>
    <ligand>
        <name>mRNA</name>
        <dbReference type="ChEBI" id="CHEBI:33699"/>
    </ligand>
</feature>
<comment type="catalytic activity">
    <reaction evidence="13">
        <text>a 5'-end (5'-triphosphoguanosine)-ribonucleoside in mRNA + S-adenosyl-L-methionine = a 5'-end (N(7)-methyl 5'-triphosphoguanosine)-ribonucleoside in mRNA + S-adenosyl-L-homocysteine</text>
        <dbReference type="Rhea" id="RHEA:67008"/>
        <dbReference type="Rhea" id="RHEA-COMP:17166"/>
        <dbReference type="Rhea" id="RHEA-COMP:17167"/>
        <dbReference type="ChEBI" id="CHEBI:57856"/>
        <dbReference type="ChEBI" id="CHEBI:59789"/>
        <dbReference type="ChEBI" id="CHEBI:156461"/>
        <dbReference type="ChEBI" id="CHEBI:167617"/>
        <dbReference type="EC" id="2.1.1.56"/>
    </reaction>
</comment>
<keyword evidence="20" id="KW-1185">Reference proteome</keyword>